<evidence type="ECO:0000313" key="3">
    <source>
        <dbReference type="Proteomes" id="UP000053051"/>
    </source>
</evidence>
<comment type="caution">
    <text evidence="2">The sequence shown here is derived from an EMBL/GenBank/DDBJ whole genome shotgun (WGS) entry which is preliminary data.</text>
</comment>
<protein>
    <submittedName>
        <fullName evidence="2">Uncharacterized protein</fullName>
    </submittedName>
</protein>
<dbReference type="AlphaFoldDB" id="M1X2I8"/>
<proteinExistence type="predicted"/>
<feature type="transmembrane region" description="Helical" evidence="1">
    <location>
        <begin position="20"/>
        <end position="38"/>
    </location>
</feature>
<keyword evidence="1" id="KW-1133">Transmembrane helix</keyword>
<reference evidence="2 3" key="1">
    <citation type="submission" date="2012-05" db="EMBL/GenBank/DDBJ databases">
        <authorList>
            <person name="Hilton J."/>
        </authorList>
    </citation>
    <scope>NUCLEOTIDE SEQUENCE [LARGE SCALE GENOMIC DNA]</scope>
    <source>
        <strain evidence="2 3">HH01</strain>
    </source>
</reference>
<evidence type="ECO:0000256" key="1">
    <source>
        <dbReference type="SAM" id="Phobius"/>
    </source>
</evidence>
<dbReference type="EMBL" id="CAIY01000029">
    <property type="protein sequence ID" value="CCH66900.1"/>
    <property type="molecule type" value="Genomic_DNA"/>
</dbReference>
<name>M1X2I8_9NOST</name>
<dbReference type="STRING" id="1165094.RINTHH_7450"/>
<reference evidence="3" key="2">
    <citation type="submission" date="2016-01" db="EMBL/GenBank/DDBJ databases">
        <title>Diatom-associated endosymboitic cyanobacterium lacks core nitrogen metabolism enzymes.</title>
        <authorList>
            <person name="Hilton J.A."/>
            <person name="Foster R.A."/>
            <person name="Tripp H.J."/>
            <person name="Carter B.J."/>
            <person name="Zehr J.P."/>
            <person name="Villareal T.A."/>
        </authorList>
    </citation>
    <scope>NUCLEOTIDE SEQUENCE [LARGE SCALE GENOMIC DNA]</scope>
    <source>
        <strain evidence="3">HH01</strain>
    </source>
</reference>
<gene>
    <name evidence="2" type="ORF">RINTHH_7450</name>
</gene>
<keyword evidence="1" id="KW-0812">Transmembrane</keyword>
<keyword evidence="3" id="KW-1185">Reference proteome</keyword>
<evidence type="ECO:0000313" key="2">
    <source>
        <dbReference type="EMBL" id="CCH66900.1"/>
    </source>
</evidence>
<dbReference type="Proteomes" id="UP000053051">
    <property type="component" value="Unassembled WGS sequence"/>
</dbReference>
<organism evidence="2 3">
    <name type="scientific">Richelia intracellularis HH01</name>
    <dbReference type="NCBI Taxonomy" id="1165094"/>
    <lineage>
        <taxon>Bacteria</taxon>
        <taxon>Bacillati</taxon>
        <taxon>Cyanobacteriota</taxon>
        <taxon>Cyanophyceae</taxon>
        <taxon>Nostocales</taxon>
        <taxon>Nostocaceae</taxon>
        <taxon>Richelia</taxon>
    </lineage>
</organism>
<sequence>MTDISLSIAIPGLLPEPPLMVATALIVSCNFGISIYYVV</sequence>
<accession>M1X2I8</accession>
<keyword evidence="1" id="KW-0472">Membrane</keyword>